<sequence>MAVNTIATATLFQKNLDKAAAQQALTGWMEGNAGQVIYTGGSEVKIPKLDMDGLADYDRNNGFTDGGIQFEYETRKMTHDRGRSFSFDELYVDETSFVVTAATTMGEFQRLKVVPEIDATRIAEIATIAMSVTDDTQVEYGYTPAKTTIVDKIKAGIQKIREAQFTGNLICYVTYDVQALVSQYYGEKLAAATFAVNGVDTRVPAIDGVPLVPVVSSCMYTKLQFNDGKTNGQEKGGYKKASDGLDINFEIMSMEAPIAVQKTDNMRIFSPEVNQKARAWAMDYRKFHDIWVLDNKKKGLFVNIKDSKPVVSK</sequence>
<dbReference type="EMBL" id="WOFV02000069">
    <property type="protein sequence ID" value="NAS19364.1"/>
    <property type="molecule type" value="Genomic_DNA"/>
</dbReference>
<name>A0A6L9ESN8_CLOBU</name>
<evidence type="ECO:0000313" key="1">
    <source>
        <dbReference type="EMBL" id="NAS19364.1"/>
    </source>
</evidence>
<protein>
    <recommendedName>
        <fullName evidence="3">Prophage protein</fullName>
    </recommendedName>
</protein>
<comment type="caution">
    <text evidence="1">The sequence shown here is derived from an EMBL/GenBank/DDBJ whole genome shotgun (WGS) entry which is preliminary data.</text>
</comment>
<proteinExistence type="predicted"/>
<gene>
    <name evidence="1" type="ORF">GND98_016240</name>
</gene>
<evidence type="ECO:0008006" key="3">
    <source>
        <dbReference type="Google" id="ProtNLM"/>
    </source>
</evidence>
<accession>A0A6L9ESN8</accession>
<dbReference type="Proteomes" id="UP000474042">
    <property type="component" value="Unassembled WGS sequence"/>
</dbReference>
<dbReference type="AlphaFoldDB" id="A0A6L9ESN8"/>
<evidence type="ECO:0000313" key="2">
    <source>
        <dbReference type="Proteomes" id="UP000474042"/>
    </source>
</evidence>
<organism evidence="1 2">
    <name type="scientific">Clostridium butyricum</name>
    <dbReference type="NCBI Taxonomy" id="1492"/>
    <lineage>
        <taxon>Bacteria</taxon>
        <taxon>Bacillati</taxon>
        <taxon>Bacillota</taxon>
        <taxon>Clostridia</taxon>
        <taxon>Eubacteriales</taxon>
        <taxon>Clostridiaceae</taxon>
        <taxon>Clostridium</taxon>
    </lineage>
</organism>
<reference evidence="1 2" key="1">
    <citation type="submission" date="2020-01" db="EMBL/GenBank/DDBJ databases">
        <title>Genome sequence of a 1,3-propanediol producer, Clostridium butyricum S3.</title>
        <authorList>
            <person name="Zhou J."/>
        </authorList>
    </citation>
    <scope>NUCLEOTIDE SEQUENCE [LARGE SCALE GENOMIC DNA]</scope>
    <source>
        <strain evidence="1 2">S3</strain>
    </source>
</reference>